<evidence type="ECO:0000313" key="1">
    <source>
        <dbReference type="EMBL" id="SNS36064.1"/>
    </source>
</evidence>
<evidence type="ECO:0000313" key="2">
    <source>
        <dbReference type="Proteomes" id="UP000198318"/>
    </source>
</evidence>
<organism evidence="1 2">
    <name type="scientific">Actinomadura meyerae</name>
    <dbReference type="NCBI Taxonomy" id="240840"/>
    <lineage>
        <taxon>Bacteria</taxon>
        <taxon>Bacillati</taxon>
        <taxon>Actinomycetota</taxon>
        <taxon>Actinomycetes</taxon>
        <taxon>Streptosporangiales</taxon>
        <taxon>Thermomonosporaceae</taxon>
        <taxon>Actinomadura</taxon>
    </lineage>
</organism>
<dbReference type="AlphaFoldDB" id="A0A239DWR5"/>
<reference evidence="1 2" key="1">
    <citation type="submission" date="2017-06" db="EMBL/GenBank/DDBJ databases">
        <authorList>
            <person name="Kim H.J."/>
            <person name="Triplett B.A."/>
        </authorList>
    </citation>
    <scope>NUCLEOTIDE SEQUENCE [LARGE SCALE GENOMIC DNA]</scope>
    <source>
        <strain evidence="1 2">DSM 44715</strain>
    </source>
</reference>
<accession>A0A239DWR5</accession>
<sequence>MSVRMPRLITDHRCPCGARVDLGNRRCRKCRARARWLRRGRGYRHPDLWPEG</sequence>
<dbReference type="EMBL" id="FZOR01000003">
    <property type="protein sequence ID" value="SNS36064.1"/>
    <property type="molecule type" value="Genomic_DNA"/>
</dbReference>
<name>A0A239DWR5_9ACTN</name>
<gene>
    <name evidence="1" type="ORF">SAMN05443665_100369</name>
</gene>
<proteinExistence type="predicted"/>
<keyword evidence="2" id="KW-1185">Reference proteome</keyword>
<dbReference type="Proteomes" id="UP000198318">
    <property type="component" value="Unassembled WGS sequence"/>
</dbReference>
<protein>
    <submittedName>
        <fullName evidence="1">Uncharacterized protein</fullName>
    </submittedName>
</protein>